<keyword evidence="1" id="KW-1133">Transmembrane helix</keyword>
<name>A0A8K1ZZH0_9CYAN</name>
<dbReference type="AlphaFoldDB" id="A0A8K1ZZH0"/>
<keyword evidence="1" id="KW-0472">Membrane</keyword>
<evidence type="ECO:0000256" key="1">
    <source>
        <dbReference type="SAM" id="Phobius"/>
    </source>
</evidence>
<sequence length="76" mass="8416">MDLLLVAAAVIISWLVFTWFVRVAKTTAKTAFLIAALVLLLQITVGIGPEQIFQKILEFPDFIKSLFQNGSNPPNL</sequence>
<keyword evidence="1" id="KW-0812">Transmembrane</keyword>
<organism evidence="2 3">
    <name type="scientific">Petrachloros mirabilis ULC683</name>
    <dbReference type="NCBI Taxonomy" id="2781853"/>
    <lineage>
        <taxon>Bacteria</taxon>
        <taxon>Bacillati</taxon>
        <taxon>Cyanobacteriota</taxon>
        <taxon>Cyanophyceae</taxon>
        <taxon>Synechococcales</taxon>
        <taxon>Petrachlorosaceae</taxon>
        <taxon>Petrachloros</taxon>
        <taxon>Petrachloros mirabilis</taxon>
    </lineage>
</organism>
<accession>A0A8K1ZZH0</accession>
<keyword evidence="3" id="KW-1185">Reference proteome</keyword>
<dbReference type="Proteomes" id="UP000607397">
    <property type="component" value="Unassembled WGS sequence"/>
</dbReference>
<evidence type="ECO:0000313" key="2">
    <source>
        <dbReference type="EMBL" id="NCJ06972.1"/>
    </source>
</evidence>
<gene>
    <name evidence="2" type="ORF">GS597_10720</name>
</gene>
<protein>
    <submittedName>
        <fullName evidence="2">Uncharacterized protein</fullName>
    </submittedName>
</protein>
<comment type="caution">
    <text evidence="2">The sequence shown here is derived from an EMBL/GenBank/DDBJ whole genome shotgun (WGS) entry which is preliminary data.</text>
</comment>
<dbReference type="EMBL" id="WVIC01000019">
    <property type="protein sequence ID" value="NCJ06972.1"/>
    <property type="molecule type" value="Genomic_DNA"/>
</dbReference>
<feature type="transmembrane region" description="Helical" evidence="1">
    <location>
        <begin position="28"/>
        <end position="47"/>
    </location>
</feature>
<evidence type="ECO:0000313" key="3">
    <source>
        <dbReference type="Proteomes" id="UP000607397"/>
    </source>
</evidence>
<reference evidence="2" key="1">
    <citation type="submission" date="2019-12" db="EMBL/GenBank/DDBJ databases">
        <title>High-Quality draft genome sequences of three cyanobacteria isolated from the limestone walls of the Old Cathedral of Coimbra.</title>
        <authorList>
            <person name="Tiago I."/>
            <person name="Soares F."/>
            <person name="Portugal A."/>
        </authorList>
    </citation>
    <scope>NUCLEOTIDE SEQUENCE [LARGE SCALE GENOMIC DNA]</scope>
    <source>
        <strain evidence="2">C</strain>
    </source>
</reference>
<proteinExistence type="predicted"/>
<dbReference type="RefSeq" id="WP_161825451.1">
    <property type="nucleotide sequence ID" value="NZ_WVIC01000019.1"/>
</dbReference>